<dbReference type="GO" id="GO:0097009">
    <property type="term" value="P:energy homeostasis"/>
    <property type="evidence" value="ECO:0007669"/>
    <property type="project" value="UniProtKB-ARBA"/>
</dbReference>
<gene>
    <name evidence="6" type="primary">LOC115622300</name>
</gene>
<name>A0A6J2T7U6_DROLE</name>
<dbReference type="InterPro" id="IPR014756">
    <property type="entry name" value="Ig_E-set"/>
</dbReference>
<dbReference type="OrthoDB" id="6371642at2759"/>
<accession>A0A6J2T7U6</accession>
<dbReference type="Gene3D" id="2.60.40.1520">
    <property type="entry name" value="Hemocyanin, C-terminal domain"/>
    <property type="match status" value="1"/>
</dbReference>
<evidence type="ECO:0000313" key="5">
    <source>
        <dbReference type="Proteomes" id="UP000504634"/>
    </source>
</evidence>
<evidence type="ECO:0000259" key="3">
    <source>
        <dbReference type="Pfam" id="PF03722"/>
    </source>
</evidence>
<dbReference type="PANTHER" id="PTHR11511">
    <property type="entry name" value="LARVAL STORAGE PROTEIN/PHENOLOXIDASE"/>
    <property type="match status" value="1"/>
</dbReference>
<feature type="domain" description="Hemocyanin N-terminal" evidence="3">
    <location>
        <begin position="26"/>
        <end position="147"/>
    </location>
</feature>
<evidence type="ECO:0000256" key="1">
    <source>
        <dbReference type="ARBA" id="ARBA00022761"/>
    </source>
</evidence>
<dbReference type="PANTHER" id="PTHR11511:SF5">
    <property type="entry name" value="FAT-BODY PROTEIN 1-RELATED"/>
    <property type="match status" value="1"/>
</dbReference>
<feature type="domain" description="Hemocyanin middle" evidence="2">
    <location>
        <begin position="154"/>
        <end position="311"/>
    </location>
</feature>
<dbReference type="Gene3D" id="1.20.1370.10">
    <property type="entry name" value="Hemocyanin, N-terminal domain"/>
    <property type="match status" value="1"/>
</dbReference>
<dbReference type="Pfam" id="PF00372">
    <property type="entry name" value="Hemocyanin_M"/>
    <property type="match status" value="1"/>
</dbReference>
<dbReference type="Pfam" id="PF03723">
    <property type="entry name" value="Hemocyanin_C"/>
    <property type="match status" value="1"/>
</dbReference>
<dbReference type="Proteomes" id="UP000504634">
    <property type="component" value="Unplaced"/>
</dbReference>
<dbReference type="InterPro" id="IPR036697">
    <property type="entry name" value="Hemocyanin_N_sf"/>
</dbReference>
<dbReference type="InterPro" id="IPR005204">
    <property type="entry name" value="Hemocyanin_N"/>
</dbReference>
<dbReference type="SUPFAM" id="SSF48050">
    <property type="entry name" value="Hemocyanin, N-terminal domain"/>
    <property type="match status" value="1"/>
</dbReference>
<dbReference type="GO" id="GO:0045735">
    <property type="term" value="F:nutrient reservoir activity"/>
    <property type="evidence" value="ECO:0007669"/>
    <property type="project" value="UniProtKB-KW"/>
</dbReference>
<reference evidence="6" key="1">
    <citation type="submission" date="2025-08" db="UniProtKB">
        <authorList>
            <consortium name="RefSeq"/>
        </authorList>
    </citation>
    <scope>IDENTIFICATION</scope>
    <source>
        <strain evidence="6">11010-0011.00</strain>
        <tissue evidence="6">Whole body</tissue>
    </source>
</reference>
<dbReference type="InterPro" id="IPR037020">
    <property type="entry name" value="Hemocyanin_C_sf"/>
</dbReference>
<dbReference type="InterPro" id="IPR013788">
    <property type="entry name" value="Hemocyanin/hexamerin"/>
</dbReference>
<dbReference type="Gene3D" id="1.10.1280.10">
    <property type="entry name" value="Di-copper center containing domain from catechol oxidase"/>
    <property type="match status" value="1"/>
</dbReference>
<keyword evidence="1" id="KW-0758">Storage protein</keyword>
<dbReference type="SUPFAM" id="SSF81296">
    <property type="entry name" value="E set domains"/>
    <property type="match status" value="1"/>
</dbReference>
<evidence type="ECO:0000259" key="4">
    <source>
        <dbReference type="Pfam" id="PF03723"/>
    </source>
</evidence>
<protein>
    <submittedName>
        <fullName evidence="6">Larval serum protein 1 alpha chain</fullName>
    </submittedName>
</protein>
<dbReference type="InterPro" id="IPR005203">
    <property type="entry name" value="Hemocyanin_C"/>
</dbReference>
<dbReference type="AlphaFoldDB" id="A0A6J2T7U6"/>
<dbReference type="InterPro" id="IPR008922">
    <property type="entry name" value="Di-copper_centre_dom_sf"/>
</dbReference>
<dbReference type="GO" id="GO:0005615">
    <property type="term" value="C:extracellular space"/>
    <property type="evidence" value="ECO:0007669"/>
    <property type="project" value="UniProtKB-ARBA"/>
</dbReference>
<dbReference type="InterPro" id="IPR000896">
    <property type="entry name" value="Hemocyanin/hexamerin_mid_dom"/>
</dbReference>
<keyword evidence="5" id="KW-1185">Reference proteome</keyword>
<feature type="domain" description="Hemocyanin C-terminal" evidence="4">
    <location>
        <begin position="413"/>
        <end position="637"/>
    </location>
</feature>
<dbReference type="GeneID" id="115622300"/>
<sequence length="640" mass="76317">MRQGDYMATAVAQHRIESFHLANEYFLEKQRFLLEILNHVQEPLLNEQWQVLARELVSDKAEYVIYNSHMDDFFELKKSGRLLPRDIYYSLHEPQHWEETLGLYYLFYYAREWSTLRQNICWARVHTNPSLFVYALTQALQKREDYRVLIMPKIFELLPEPYHDQQFVRQVRNFNFANWSRQRVLNSSDTEVKEAWPKSVLPAGLRGIRNTTEWSLAMAETYVLWIAEKRTEQGLEVLLGDIGWSAHWYYVNMGVMLTDKRPGTDQQLREWWYGKLSQILARYKLERYAQGLSYRRLSRMENQKTTRYLEHLLEYLETAVERAVTAEKYTLTNGTLIELRRDQNWLLCLNDLFPYDMSQLKLRGSAQPELISDLHTMLRAHNFYYYAGRLLRAFHRYRNAYLPSYDARETSLELRITNVSITSLQTYYEPVDADLNNALHWKHFLYNGIFMWQHLLLGRQRRLQQQPFQLRIQLTSNRTESIILRTFLTTMQGHWTQEPYFLLDAFHLNLNVGINDVTRDSRDFYRTVGDHITYTELYQYVRLAEKGDHGFPLNISTPNCGFPRRLLLPRAGFGRPLRMRLLVTATLYNSRFKDANGASCDLSNGVGSLDAQPWAFEIQEDFRMRSHIFWREVEIYHDNK</sequence>
<organism evidence="5 6">
    <name type="scientific">Drosophila lebanonensis</name>
    <name type="common">Fruit fly</name>
    <name type="synonym">Scaptodrosophila lebanonensis</name>
    <dbReference type="NCBI Taxonomy" id="7225"/>
    <lineage>
        <taxon>Eukaryota</taxon>
        <taxon>Metazoa</taxon>
        <taxon>Ecdysozoa</taxon>
        <taxon>Arthropoda</taxon>
        <taxon>Hexapoda</taxon>
        <taxon>Insecta</taxon>
        <taxon>Pterygota</taxon>
        <taxon>Neoptera</taxon>
        <taxon>Endopterygota</taxon>
        <taxon>Diptera</taxon>
        <taxon>Brachycera</taxon>
        <taxon>Muscomorpha</taxon>
        <taxon>Ephydroidea</taxon>
        <taxon>Drosophilidae</taxon>
        <taxon>Scaptodrosophila</taxon>
    </lineage>
</organism>
<dbReference type="SUPFAM" id="SSF48056">
    <property type="entry name" value="Di-copper centre-containing domain"/>
    <property type="match status" value="1"/>
</dbReference>
<dbReference type="Pfam" id="PF03722">
    <property type="entry name" value="Hemocyanin_N"/>
    <property type="match status" value="1"/>
</dbReference>
<evidence type="ECO:0000259" key="2">
    <source>
        <dbReference type="Pfam" id="PF00372"/>
    </source>
</evidence>
<evidence type="ECO:0000313" key="6">
    <source>
        <dbReference type="RefSeq" id="XP_030372064.1"/>
    </source>
</evidence>
<proteinExistence type="predicted"/>
<dbReference type="RefSeq" id="XP_030372064.1">
    <property type="nucleotide sequence ID" value="XM_030516204.1"/>
</dbReference>